<dbReference type="Gene3D" id="1.25.40.20">
    <property type="entry name" value="Ankyrin repeat-containing domain"/>
    <property type="match status" value="1"/>
</dbReference>
<sequence>DFSFALHLAAKAGNESTVKTLVSQSQDVAGGGNNNLLRAKNVRGNIALHETLINGRDSIALYWIEKDPEVSYYENKEGESALYLAAKAGSAECVDRTQRRVRTTPCTYTSIVVAVTLIWAQLGDIKLALNALTFAVPLLGIALCMMSIVFLVVSKLRWLSTAVLVMAIVFLVIMFIILVPMCGSHTSSNRIVRYLSYYPFYLLILASSS</sequence>
<dbReference type="SUPFAM" id="SSF48403">
    <property type="entry name" value="Ankyrin repeat"/>
    <property type="match status" value="1"/>
</dbReference>
<feature type="transmembrane region" description="Helical" evidence="1">
    <location>
        <begin position="128"/>
        <end position="151"/>
    </location>
</feature>
<feature type="non-terminal residue" evidence="2">
    <location>
        <position position="1"/>
    </location>
</feature>
<dbReference type="Pfam" id="PF12796">
    <property type="entry name" value="Ank_2"/>
    <property type="match status" value="1"/>
</dbReference>
<keyword evidence="1" id="KW-0472">Membrane</keyword>
<evidence type="ECO:0000313" key="3">
    <source>
        <dbReference type="Proteomes" id="UP000030748"/>
    </source>
</evidence>
<proteinExistence type="predicted"/>
<dbReference type="InterPro" id="IPR002110">
    <property type="entry name" value="Ankyrin_rpt"/>
</dbReference>
<feature type="transmembrane region" description="Helical" evidence="1">
    <location>
        <begin position="158"/>
        <end position="179"/>
    </location>
</feature>
<evidence type="ECO:0000313" key="2">
    <source>
        <dbReference type="EMBL" id="EYU26168.1"/>
    </source>
</evidence>
<keyword evidence="3" id="KW-1185">Reference proteome</keyword>
<feature type="transmembrane region" description="Helical" evidence="1">
    <location>
        <begin position="191"/>
        <end position="208"/>
    </location>
</feature>
<dbReference type="SMART" id="SM00248">
    <property type="entry name" value="ANK"/>
    <property type="match status" value="3"/>
</dbReference>
<evidence type="ECO:0000256" key="1">
    <source>
        <dbReference type="SAM" id="Phobius"/>
    </source>
</evidence>
<dbReference type="Proteomes" id="UP000030748">
    <property type="component" value="Unassembled WGS sequence"/>
</dbReference>
<accession>A0A022QFZ2</accession>
<dbReference type="InterPro" id="IPR036770">
    <property type="entry name" value="Ankyrin_rpt-contain_sf"/>
</dbReference>
<name>A0A022QFZ2_ERYGU</name>
<gene>
    <name evidence="2" type="ORF">MIMGU_mgv1a019631mg</name>
</gene>
<organism evidence="2 3">
    <name type="scientific">Erythranthe guttata</name>
    <name type="common">Yellow monkey flower</name>
    <name type="synonym">Mimulus guttatus</name>
    <dbReference type="NCBI Taxonomy" id="4155"/>
    <lineage>
        <taxon>Eukaryota</taxon>
        <taxon>Viridiplantae</taxon>
        <taxon>Streptophyta</taxon>
        <taxon>Embryophyta</taxon>
        <taxon>Tracheophyta</taxon>
        <taxon>Spermatophyta</taxon>
        <taxon>Magnoliopsida</taxon>
        <taxon>eudicotyledons</taxon>
        <taxon>Gunneridae</taxon>
        <taxon>Pentapetalae</taxon>
        <taxon>asterids</taxon>
        <taxon>lamiids</taxon>
        <taxon>Lamiales</taxon>
        <taxon>Phrymaceae</taxon>
        <taxon>Erythranthe</taxon>
    </lineage>
</organism>
<dbReference type="STRING" id="4155.A0A022QFZ2"/>
<keyword evidence="1" id="KW-1133">Transmembrane helix</keyword>
<dbReference type="AlphaFoldDB" id="A0A022QFZ2"/>
<protein>
    <submittedName>
        <fullName evidence="2">Uncharacterized protein</fullName>
    </submittedName>
</protein>
<dbReference type="PANTHER" id="PTHR24121">
    <property type="entry name" value="NO MECHANORECEPTOR POTENTIAL C, ISOFORM D-RELATED"/>
    <property type="match status" value="1"/>
</dbReference>
<dbReference type="EMBL" id="KI631751">
    <property type="protein sequence ID" value="EYU26168.1"/>
    <property type="molecule type" value="Genomic_DNA"/>
</dbReference>
<feature type="transmembrane region" description="Helical" evidence="1">
    <location>
        <begin position="106"/>
        <end position="122"/>
    </location>
</feature>
<keyword evidence="1" id="KW-0812">Transmembrane</keyword>
<dbReference type="PANTHER" id="PTHR24121:SF21">
    <property type="entry name" value="ANKYRIN REPEAT FAMILY PROTEIN"/>
    <property type="match status" value="1"/>
</dbReference>
<reference evidence="2 3" key="1">
    <citation type="journal article" date="2013" name="Proc. Natl. Acad. Sci. U.S.A.">
        <title>Fine-scale variation in meiotic recombination in Mimulus inferred from population shotgun sequencing.</title>
        <authorList>
            <person name="Hellsten U."/>
            <person name="Wright K.M."/>
            <person name="Jenkins J."/>
            <person name="Shu S."/>
            <person name="Yuan Y."/>
            <person name="Wessler S.R."/>
            <person name="Schmutz J."/>
            <person name="Willis J.H."/>
            <person name="Rokhsar D.S."/>
        </authorList>
    </citation>
    <scope>NUCLEOTIDE SEQUENCE [LARGE SCALE GENOMIC DNA]</scope>
    <source>
        <strain evidence="3">cv. DUN x IM62</strain>
    </source>
</reference>